<comment type="caution">
    <text evidence="1">The sequence shown here is derived from an EMBL/GenBank/DDBJ whole genome shotgun (WGS) entry which is preliminary data.</text>
</comment>
<gene>
    <name evidence="1" type="ORF">BDM02DRAFT_3109801</name>
</gene>
<sequence length="241" mass="27459">MSNEKWEKVLWKRQSFPDNYVPPSFLSSLRRNSNFQPYSYWKLVSLCYPIAQHICTIFIFLATFVRIKERTLDPRLLVWASIFAFALGYPVWQVVEIQLANKFRQVRKPTNHAKTVKSSILAFLALLSLSPVMKTLTASTSSDSIWALSACLFILNALIADYSSPRPEIYTRESLTSVLSINAAISASVVLASRLPDDISVFALMLYAVVLFAMFPVLRHRLQHHIDPLCRARCVHHGFGH</sequence>
<reference evidence="1" key="2">
    <citation type="journal article" date="2020" name="Nat. Commun.">
        <title>Large-scale genome sequencing of mycorrhizal fungi provides insights into the early evolution of symbiotic traits.</title>
        <authorList>
            <person name="Miyauchi S."/>
            <person name="Kiss E."/>
            <person name="Kuo A."/>
            <person name="Drula E."/>
            <person name="Kohler A."/>
            <person name="Sanchez-Garcia M."/>
            <person name="Morin E."/>
            <person name="Andreopoulos B."/>
            <person name="Barry K.W."/>
            <person name="Bonito G."/>
            <person name="Buee M."/>
            <person name="Carver A."/>
            <person name="Chen C."/>
            <person name="Cichocki N."/>
            <person name="Clum A."/>
            <person name="Culley D."/>
            <person name="Crous P.W."/>
            <person name="Fauchery L."/>
            <person name="Girlanda M."/>
            <person name="Hayes R.D."/>
            <person name="Keri Z."/>
            <person name="LaButti K."/>
            <person name="Lipzen A."/>
            <person name="Lombard V."/>
            <person name="Magnuson J."/>
            <person name="Maillard F."/>
            <person name="Murat C."/>
            <person name="Nolan M."/>
            <person name="Ohm R.A."/>
            <person name="Pangilinan J."/>
            <person name="Pereira M.F."/>
            <person name="Perotto S."/>
            <person name="Peter M."/>
            <person name="Pfister S."/>
            <person name="Riley R."/>
            <person name="Sitrit Y."/>
            <person name="Stielow J.B."/>
            <person name="Szollosi G."/>
            <person name="Zifcakova L."/>
            <person name="Stursova M."/>
            <person name="Spatafora J.W."/>
            <person name="Tedersoo L."/>
            <person name="Vaario L.M."/>
            <person name="Yamada A."/>
            <person name="Yan M."/>
            <person name="Wang P."/>
            <person name="Xu J."/>
            <person name="Bruns T."/>
            <person name="Baldrian P."/>
            <person name="Vilgalys R."/>
            <person name="Dunand C."/>
            <person name="Henrissat B."/>
            <person name="Grigoriev I.V."/>
            <person name="Hibbett D."/>
            <person name="Nagy L.G."/>
            <person name="Martin F.M."/>
        </authorList>
    </citation>
    <scope>NUCLEOTIDE SEQUENCE</scope>
    <source>
        <strain evidence="1">P2</strain>
    </source>
</reference>
<reference evidence="1" key="1">
    <citation type="submission" date="2019-10" db="EMBL/GenBank/DDBJ databases">
        <authorList>
            <consortium name="DOE Joint Genome Institute"/>
            <person name="Kuo A."/>
            <person name="Miyauchi S."/>
            <person name="Kiss E."/>
            <person name="Drula E."/>
            <person name="Kohler A."/>
            <person name="Sanchez-Garcia M."/>
            <person name="Andreopoulos B."/>
            <person name="Barry K.W."/>
            <person name="Bonito G."/>
            <person name="Buee M."/>
            <person name="Carver A."/>
            <person name="Chen C."/>
            <person name="Cichocki N."/>
            <person name="Clum A."/>
            <person name="Culley D."/>
            <person name="Crous P.W."/>
            <person name="Fauchery L."/>
            <person name="Girlanda M."/>
            <person name="Hayes R."/>
            <person name="Keri Z."/>
            <person name="Labutti K."/>
            <person name="Lipzen A."/>
            <person name="Lombard V."/>
            <person name="Magnuson J."/>
            <person name="Maillard F."/>
            <person name="Morin E."/>
            <person name="Murat C."/>
            <person name="Nolan M."/>
            <person name="Ohm R."/>
            <person name="Pangilinan J."/>
            <person name="Pereira M."/>
            <person name="Perotto S."/>
            <person name="Peter M."/>
            <person name="Riley R."/>
            <person name="Sitrit Y."/>
            <person name="Stielow B."/>
            <person name="Szollosi G."/>
            <person name="Zifcakova L."/>
            <person name="Stursova M."/>
            <person name="Spatafora J.W."/>
            <person name="Tedersoo L."/>
            <person name="Vaario L.-M."/>
            <person name="Yamada A."/>
            <person name="Yan M."/>
            <person name="Wang P."/>
            <person name="Xu J."/>
            <person name="Bruns T."/>
            <person name="Baldrian P."/>
            <person name="Vilgalys R."/>
            <person name="Henrissat B."/>
            <person name="Grigoriev I.V."/>
            <person name="Hibbett D."/>
            <person name="Nagy L.G."/>
            <person name="Martin F.M."/>
        </authorList>
    </citation>
    <scope>NUCLEOTIDE SEQUENCE</scope>
    <source>
        <strain evidence="1">P2</strain>
    </source>
</reference>
<keyword evidence="1" id="KW-0808">Transferase</keyword>
<organism evidence="1 2">
    <name type="scientific">Thelephora ganbajun</name>
    <name type="common">Ganba fungus</name>
    <dbReference type="NCBI Taxonomy" id="370292"/>
    <lineage>
        <taxon>Eukaryota</taxon>
        <taxon>Fungi</taxon>
        <taxon>Dikarya</taxon>
        <taxon>Basidiomycota</taxon>
        <taxon>Agaricomycotina</taxon>
        <taxon>Agaricomycetes</taxon>
        <taxon>Thelephorales</taxon>
        <taxon>Thelephoraceae</taxon>
        <taxon>Thelephora</taxon>
    </lineage>
</organism>
<keyword evidence="2" id="KW-1185">Reference proteome</keyword>
<protein>
    <submittedName>
        <fullName evidence="1">Phosphatidylinositol N-acetylglucosaminyltransferase</fullName>
    </submittedName>
</protein>
<evidence type="ECO:0000313" key="2">
    <source>
        <dbReference type="Proteomes" id="UP000886501"/>
    </source>
</evidence>
<dbReference type="Proteomes" id="UP000886501">
    <property type="component" value="Unassembled WGS sequence"/>
</dbReference>
<proteinExistence type="predicted"/>
<accession>A0ACB6ZR06</accession>
<name>A0ACB6ZR06_THEGA</name>
<evidence type="ECO:0000313" key="1">
    <source>
        <dbReference type="EMBL" id="KAF9652032.1"/>
    </source>
</evidence>
<keyword evidence="1" id="KW-0328">Glycosyltransferase</keyword>
<dbReference type="EMBL" id="MU117971">
    <property type="protein sequence ID" value="KAF9652032.1"/>
    <property type="molecule type" value="Genomic_DNA"/>
</dbReference>